<evidence type="ECO:0000256" key="1">
    <source>
        <dbReference type="SAM" id="MobiDB-lite"/>
    </source>
</evidence>
<keyword evidence="3" id="KW-1185">Reference proteome</keyword>
<reference evidence="2 3" key="1">
    <citation type="journal article" date="2018" name="Nat. Ecol. Evol.">
        <title>Pezizomycetes genomes reveal the molecular basis of ectomycorrhizal truffle lifestyle.</title>
        <authorList>
            <person name="Murat C."/>
            <person name="Payen T."/>
            <person name="Noel B."/>
            <person name="Kuo A."/>
            <person name="Morin E."/>
            <person name="Chen J."/>
            <person name="Kohler A."/>
            <person name="Krizsan K."/>
            <person name="Balestrini R."/>
            <person name="Da Silva C."/>
            <person name="Montanini B."/>
            <person name="Hainaut M."/>
            <person name="Levati E."/>
            <person name="Barry K.W."/>
            <person name="Belfiori B."/>
            <person name="Cichocki N."/>
            <person name="Clum A."/>
            <person name="Dockter R.B."/>
            <person name="Fauchery L."/>
            <person name="Guy J."/>
            <person name="Iotti M."/>
            <person name="Le Tacon F."/>
            <person name="Lindquist E.A."/>
            <person name="Lipzen A."/>
            <person name="Malagnac F."/>
            <person name="Mello A."/>
            <person name="Molinier V."/>
            <person name="Miyauchi S."/>
            <person name="Poulain J."/>
            <person name="Riccioni C."/>
            <person name="Rubini A."/>
            <person name="Sitrit Y."/>
            <person name="Splivallo R."/>
            <person name="Traeger S."/>
            <person name="Wang M."/>
            <person name="Zifcakova L."/>
            <person name="Wipf D."/>
            <person name="Zambonelli A."/>
            <person name="Paolocci F."/>
            <person name="Nowrousian M."/>
            <person name="Ottonello S."/>
            <person name="Baldrian P."/>
            <person name="Spatafora J.W."/>
            <person name="Henrissat B."/>
            <person name="Nagy L.G."/>
            <person name="Aury J.M."/>
            <person name="Wincker P."/>
            <person name="Grigoriev I.V."/>
            <person name="Bonfante P."/>
            <person name="Martin F.M."/>
        </authorList>
    </citation>
    <scope>NUCLEOTIDE SEQUENCE [LARGE SCALE GENOMIC DNA]</scope>
    <source>
        <strain evidence="2 3">RN42</strain>
    </source>
</reference>
<name>A0A3N4IP33_ASCIM</name>
<feature type="compositionally biased region" description="Polar residues" evidence="1">
    <location>
        <begin position="48"/>
        <end position="68"/>
    </location>
</feature>
<sequence>MGHEEDATLQDGRHPQPALPHALEDDSESTVPSTAKDLVLKTINAGSSFCSLTDPRSLTPPTQASKSSAEIKPLPGRPPSHDSTHPLTSSLPEPPAVIEHTPSNEATHASSLHNKRPQAADRLLAHTESQLPLHTAAALPVKEIDQEKARSNSDFQYSTAFMFGWHDESLNENFHLN</sequence>
<feature type="region of interest" description="Disordered" evidence="1">
    <location>
        <begin position="1"/>
        <end position="35"/>
    </location>
</feature>
<accession>A0A3N4IP33</accession>
<dbReference type="AlphaFoldDB" id="A0A3N4IP33"/>
<dbReference type="EMBL" id="ML119651">
    <property type="protein sequence ID" value="RPA85971.1"/>
    <property type="molecule type" value="Genomic_DNA"/>
</dbReference>
<protein>
    <submittedName>
        <fullName evidence="2">Uncharacterized protein</fullName>
    </submittedName>
</protein>
<dbReference type="Proteomes" id="UP000275078">
    <property type="component" value="Unassembled WGS sequence"/>
</dbReference>
<feature type="region of interest" description="Disordered" evidence="1">
    <location>
        <begin position="48"/>
        <end position="115"/>
    </location>
</feature>
<proteinExistence type="predicted"/>
<feature type="compositionally biased region" description="Polar residues" evidence="1">
    <location>
        <begin position="101"/>
        <end position="112"/>
    </location>
</feature>
<evidence type="ECO:0000313" key="3">
    <source>
        <dbReference type="Proteomes" id="UP000275078"/>
    </source>
</evidence>
<feature type="compositionally biased region" description="Basic and acidic residues" evidence="1">
    <location>
        <begin position="1"/>
        <end position="14"/>
    </location>
</feature>
<gene>
    <name evidence="2" type="ORF">BJ508DRAFT_158637</name>
</gene>
<organism evidence="2 3">
    <name type="scientific">Ascobolus immersus RN42</name>
    <dbReference type="NCBI Taxonomy" id="1160509"/>
    <lineage>
        <taxon>Eukaryota</taxon>
        <taxon>Fungi</taxon>
        <taxon>Dikarya</taxon>
        <taxon>Ascomycota</taxon>
        <taxon>Pezizomycotina</taxon>
        <taxon>Pezizomycetes</taxon>
        <taxon>Pezizales</taxon>
        <taxon>Ascobolaceae</taxon>
        <taxon>Ascobolus</taxon>
    </lineage>
</organism>
<evidence type="ECO:0000313" key="2">
    <source>
        <dbReference type="EMBL" id="RPA85971.1"/>
    </source>
</evidence>